<evidence type="ECO:0000256" key="2">
    <source>
        <dbReference type="SAM" id="MobiDB-lite"/>
    </source>
</evidence>
<protein>
    <recommendedName>
        <fullName evidence="3">Arrestin C-terminal-like domain-containing protein</fullName>
    </recommendedName>
</protein>
<dbReference type="Proteomes" id="UP001497525">
    <property type="component" value="Unassembled WGS sequence"/>
</dbReference>
<evidence type="ECO:0000313" key="5">
    <source>
        <dbReference type="Proteomes" id="UP001497525"/>
    </source>
</evidence>
<comment type="caution">
    <text evidence="4">The sequence shown here is derived from an EMBL/GenBank/DDBJ whole genome shotgun (WGS) entry which is preliminary data.</text>
</comment>
<accession>A0AAV2TE17</accession>
<dbReference type="GO" id="GO:0007165">
    <property type="term" value="P:signal transduction"/>
    <property type="evidence" value="ECO:0007669"/>
    <property type="project" value="InterPro"/>
</dbReference>
<dbReference type="SMART" id="SM01017">
    <property type="entry name" value="Arrestin_C"/>
    <property type="match status" value="1"/>
</dbReference>
<dbReference type="InterPro" id="IPR014756">
    <property type="entry name" value="Ig_E-set"/>
</dbReference>
<dbReference type="InterPro" id="IPR000698">
    <property type="entry name" value="Arrestin"/>
</dbReference>
<feature type="compositionally biased region" description="Basic and acidic residues" evidence="2">
    <location>
        <begin position="113"/>
        <end position="122"/>
    </location>
</feature>
<proteinExistence type="inferred from homology"/>
<organism evidence="4 5">
    <name type="scientific">Calicophoron daubneyi</name>
    <name type="common">Rumen fluke</name>
    <name type="synonym">Paramphistomum daubneyi</name>
    <dbReference type="NCBI Taxonomy" id="300641"/>
    <lineage>
        <taxon>Eukaryota</taxon>
        <taxon>Metazoa</taxon>
        <taxon>Spiralia</taxon>
        <taxon>Lophotrochozoa</taxon>
        <taxon>Platyhelminthes</taxon>
        <taxon>Trematoda</taxon>
        <taxon>Digenea</taxon>
        <taxon>Plagiorchiida</taxon>
        <taxon>Pronocephalata</taxon>
        <taxon>Paramphistomoidea</taxon>
        <taxon>Paramphistomidae</taxon>
        <taxon>Calicophoron</taxon>
    </lineage>
</organism>
<feature type="compositionally biased region" description="Low complexity" evidence="2">
    <location>
        <begin position="15"/>
        <end position="30"/>
    </location>
</feature>
<gene>
    <name evidence="4" type="ORF">CDAUBV1_LOCUS6842</name>
</gene>
<dbReference type="InterPro" id="IPR011022">
    <property type="entry name" value="Arrestin_C-like"/>
</dbReference>
<feature type="domain" description="Arrestin C-terminal-like" evidence="3">
    <location>
        <begin position="295"/>
        <end position="559"/>
    </location>
</feature>
<name>A0AAV2TE17_CALDB</name>
<comment type="similarity">
    <text evidence="1">Belongs to the arrestin family.</text>
</comment>
<evidence type="ECO:0000259" key="3">
    <source>
        <dbReference type="SMART" id="SM01017"/>
    </source>
</evidence>
<dbReference type="GO" id="GO:0005737">
    <property type="term" value="C:cytoplasm"/>
    <property type="evidence" value="ECO:0007669"/>
    <property type="project" value="TreeGrafter"/>
</dbReference>
<dbReference type="InterPro" id="IPR014752">
    <property type="entry name" value="Arrestin-like_C"/>
</dbReference>
<dbReference type="Gene3D" id="2.60.40.640">
    <property type="match status" value="1"/>
</dbReference>
<reference evidence="4" key="1">
    <citation type="submission" date="2024-06" db="EMBL/GenBank/DDBJ databases">
        <authorList>
            <person name="Liu X."/>
            <person name="Lenzi L."/>
            <person name="Haldenby T S."/>
            <person name="Uol C."/>
        </authorList>
    </citation>
    <scope>NUCLEOTIDE SEQUENCE</scope>
</reference>
<dbReference type="PANTHER" id="PTHR11792:SF17">
    <property type="entry name" value="KURTZ ARRESTIN"/>
    <property type="match status" value="1"/>
</dbReference>
<feature type="compositionally biased region" description="Basic and acidic residues" evidence="2">
    <location>
        <begin position="484"/>
        <end position="493"/>
    </location>
</feature>
<dbReference type="EMBL" id="CAXLJL010000156">
    <property type="protein sequence ID" value="CAL5133573.1"/>
    <property type="molecule type" value="Genomic_DNA"/>
</dbReference>
<dbReference type="GO" id="GO:0001664">
    <property type="term" value="F:G protein-coupled receptor binding"/>
    <property type="evidence" value="ECO:0007669"/>
    <property type="project" value="TreeGrafter"/>
</dbReference>
<evidence type="ECO:0000313" key="4">
    <source>
        <dbReference type="EMBL" id="CAL5133573.1"/>
    </source>
</evidence>
<feature type="region of interest" description="Disordered" evidence="2">
    <location>
        <begin position="427"/>
        <end position="493"/>
    </location>
</feature>
<feature type="region of interest" description="Disordered" evidence="2">
    <location>
        <begin position="1"/>
        <end position="32"/>
    </location>
</feature>
<feature type="compositionally biased region" description="Basic residues" evidence="2">
    <location>
        <begin position="93"/>
        <end position="109"/>
    </location>
</feature>
<dbReference type="AlphaFoldDB" id="A0AAV2TE17"/>
<dbReference type="GO" id="GO:0002031">
    <property type="term" value="P:G protein-coupled receptor internalization"/>
    <property type="evidence" value="ECO:0007669"/>
    <property type="project" value="TreeGrafter"/>
</dbReference>
<dbReference type="SUPFAM" id="SSF81296">
    <property type="entry name" value="E set domains"/>
    <property type="match status" value="1"/>
</dbReference>
<dbReference type="PANTHER" id="PTHR11792">
    <property type="entry name" value="ARRESTIN"/>
    <property type="match status" value="1"/>
</dbReference>
<feature type="region of interest" description="Disordered" evidence="2">
    <location>
        <begin position="87"/>
        <end position="122"/>
    </location>
</feature>
<evidence type="ECO:0000256" key="1">
    <source>
        <dbReference type="ARBA" id="ARBA00005298"/>
    </source>
</evidence>
<sequence length="568" mass="64290">MPSSPRKGSPKKSPQKGGKSSPGKSGKLSSQELEELERKYFARKRYDVMDAVFTQKGRVINIYTRNIHLYEIWNKLPSYEQFCNSNINTSNKKSPKSKSSPKKSPKGGRSKSPPKEEGPPKPEYERAILTGIISAHKSHLQDGYKLFAEITAEFRYFGYAKVPPYPDNVAAKCQCYRDVTVLYPIDFDKETEFSPYTQQLIYKLRSTLGRGYRMFPFTFDVTRKPDSIFFNRPYYPEFTGGLFWKLKAYIAQEENCAPLPEKETTMEFFKYTISPALIPSEIPAVEYVRYSTREDTGDLILKGQLDKNIYYHGQDIKVKIQVENNSSRHVVIGMAVFVEQTYKLYHQFPHDCSIPLGEVILQAGDQGLPINPKSKNWSKEVTLKPAFDQTKYNLAIDGKMVVDDKVFLASSTIIMLANQVPVVAEEEAAEGRPKSPKGSPKKNSPKGKTSPKEKSPKGKSSPKDKKSPKGSQSPAKSGNQSPPKVEEPPPDEEVKQKIVEINTITNRQACRSIFIAYDVVIRLNLKTPQGDESGHPMIRLPFILTRETRFLDKFANPPPPTWGKIIPH</sequence>
<feature type="compositionally biased region" description="Basic and acidic residues" evidence="2">
    <location>
        <begin position="450"/>
        <end position="467"/>
    </location>
</feature>